<protein>
    <recommendedName>
        <fullName evidence="2">Zinc finger CCHC domain-containing protein</fullName>
    </recommendedName>
</protein>
<feature type="region of interest" description="Disordered" evidence="1">
    <location>
        <begin position="569"/>
        <end position="639"/>
    </location>
</feature>
<dbReference type="PANTHER" id="PTHR22639">
    <property type="entry name" value="GAG-RELATED PROTEIN"/>
    <property type="match status" value="1"/>
</dbReference>
<sequence length="733" mass="81532">MPVRTTAWRSDVICAQRWVIRVQEAPVPVSNRRLTGQAKRRSCKRKEAPRPLLRPRRDKSGVFWEWSVTVEEVGWLWTLVLHELIHVGRGGKGSDVPRVKRQGTAGMLLWWRVPVRNILLDRFWAGWEAVRSAQGTKWAGFVAVPISRQGLKKVTFLVRNESNPIANILVWAKSLRMEGGVRSPGLKKVTFLVRNESIPIVDILVWTRRFGDVKSPPVKILDEDGIWTEMGHTSRWRWTLLGGPGARIQPGQISGDPMCRWAEWKYFLRNPLLERMPSRSDEGRGSGHGREKEVRLEGVMSPSGPPGSREKAVMQQRLKETARWKSCREGRGVGCRGESLKPGSAGSLGDRWGRTPGIPQRCWLQYVNVMSMSAVRPSIKGAGGTWKLLDRFWAGWEAASSRQGSRWTGFTAIPVSCQGVKKVTFLVRNESILVADILVWHMPNSFFIGADRVSCFYPGQPRACHKCGSYRHFSNACTVQKCVETRLETLRWCPQLCQHSQVAARGSGSGFPLGTGETWIWAPGSFLGWMGGCQGLKVVTFLVRNESIPTWTRRFGDVKSPPVKILDEDGIWTGDQDAGTSTVPISGARDSLPQPLPILPSVSVPPQDPGKATSSHPLTKTSALPASQKTAKPIAAKPTSRVLRQRGLPSSSCLQEALVPISNRYEALSTSWADCELEEEMANLPGVGTEVEVGQEVPLRDDDPLYPGVSVKRYCSDTEEEGDNRRKGKSPYA</sequence>
<dbReference type="GO" id="GO:0003690">
    <property type="term" value="F:double-stranded DNA binding"/>
    <property type="evidence" value="ECO:0007669"/>
    <property type="project" value="InterPro"/>
</dbReference>
<keyword evidence="4" id="KW-1185">Reference proteome</keyword>
<dbReference type="InterPro" id="IPR057811">
    <property type="entry name" value="RBD_ZCCHC3_2nd"/>
</dbReference>
<accession>A0AAD1T041</accession>
<feature type="domain" description="Zinc finger CCHC" evidence="2">
    <location>
        <begin position="542"/>
        <end position="575"/>
    </location>
</feature>
<evidence type="ECO:0000256" key="1">
    <source>
        <dbReference type="SAM" id="MobiDB-lite"/>
    </source>
</evidence>
<name>A0AAD1T041_PELCU</name>
<feature type="region of interest" description="Disordered" evidence="1">
    <location>
        <begin position="277"/>
        <end position="311"/>
    </location>
</feature>
<gene>
    <name evidence="3" type="ORF">PECUL_23A044742</name>
</gene>
<feature type="domain" description="Zinc finger CCHC" evidence="2">
    <location>
        <begin position="192"/>
        <end position="228"/>
    </location>
</feature>
<dbReference type="GO" id="GO:0003723">
    <property type="term" value="F:RNA binding"/>
    <property type="evidence" value="ECO:0007669"/>
    <property type="project" value="InterPro"/>
</dbReference>
<feature type="compositionally biased region" description="Basic and acidic residues" evidence="1">
    <location>
        <begin position="277"/>
        <end position="296"/>
    </location>
</feature>
<proteinExistence type="predicted"/>
<evidence type="ECO:0000313" key="3">
    <source>
        <dbReference type="EMBL" id="CAH2315565.1"/>
    </source>
</evidence>
<dbReference type="Proteomes" id="UP001295444">
    <property type="component" value="Chromosome 09"/>
</dbReference>
<feature type="region of interest" description="Disordered" evidence="1">
    <location>
        <begin position="699"/>
        <end position="733"/>
    </location>
</feature>
<evidence type="ECO:0000259" key="2">
    <source>
        <dbReference type="Pfam" id="PF23058"/>
    </source>
</evidence>
<dbReference type="GO" id="GO:0002218">
    <property type="term" value="P:activation of innate immune response"/>
    <property type="evidence" value="ECO:0007669"/>
    <property type="project" value="InterPro"/>
</dbReference>
<feature type="compositionally biased region" description="Polar residues" evidence="1">
    <location>
        <begin position="612"/>
        <end position="630"/>
    </location>
</feature>
<organism evidence="3 4">
    <name type="scientific">Pelobates cultripes</name>
    <name type="common">Western spadefoot toad</name>
    <dbReference type="NCBI Taxonomy" id="61616"/>
    <lineage>
        <taxon>Eukaryota</taxon>
        <taxon>Metazoa</taxon>
        <taxon>Chordata</taxon>
        <taxon>Craniata</taxon>
        <taxon>Vertebrata</taxon>
        <taxon>Euteleostomi</taxon>
        <taxon>Amphibia</taxon>
        <taxon>Batrachia</taxon>
        <taxon>Anura</taxon>
        <taxon>Pelobatoidea</taxon>
        <taxon>Pelobatidae</taxon>
        <taxon>Pelobates</taxon>
    </lineage>
</organism>
<dbReference type="AlphaFoldDB" id="A0AAD1T041"/>
<dbReference type="PANTHER" id="PTHR22639:SF4">
    <property type="entry name" value="ZINC FINGER CCHC DOMAIN-CONTAINING PROTEIN 3"/>
    <property type="match status" value="1"/>
</dbReference>
<dbReference type="Pfam" id="PF23058">
    <property type="entry name" value="RBD_ZCCHC3_2nd"/>
    <property type="match status" value="2"/>
</dbReference>
<reference evidence="3" key="1">
    <citation type="submission" date="2022-03" db="EMBL/GenBank/DDBJ databases">
        <authorList>
            <person name="Alioto T."/>
            <person name="Alioto T."/>
            <person name="Gomez Garrido J."/>
        </authorList>
    </citation>
    <scope>NUCLEOTIDE SEQUENCE</scope>
</reference>
<dbReference type="InterPro" id="IPR042509">
    <property type="entry name" value="ZCCHC3"/>
</dbReference>
<dbReference type="EMBL" id="OW240920">
    <property type="protein sequence ID" value="CAH2315565.1"/>
    <property type="molecule type" value="Genomic_DNA"/>
</dbReference>
<evidence type="ECO:0000313" key="4">
    <source>
        <dbReference type="Proteomes" id="UP001295444"/>
    </source>
</evidence>